<keyword evidence="2" id="KW-1185">Reference proteome</keyword>
<proteinExistence type="predicted"/>
<evidence type="ECO:0000313" key="1">
    <source>
        <dbReference type="EMBL" id="EDT09098.1"/>
    </source>
</evidence>
<reference evidence="1 2" key="1">
    <citation type="submission" date="2008-03" db="EMBL/GenBank/DDBJ databases">
        <title>Sequencing of the draft genome and assembly of Burkholderia graminis C4D1M.</title>
        <authorList>
            <consortium name="US DOE Joint Genome Institute (JGI-PGF)"/>
            <person name="Copeland A."/>
            <person name="Lucas S."/>
            <person name="Lapidus A."/>
            <person name="Glavina del Rio T."/>
            <person name="Dalin E."/>
            <person name="Tice H."/>
            <person name="Bruce D."/>
            <person name="Goodwin L."/>
            <person name="Pitluck S."/>
            <person name="Larimer F."/>
            <person name="Land M.L."/>
            <person name="Hauser L."/>
            <person name="Tiedje J."/>
            <person name="Richardson P."/>
        </authorList>
    </citation>
    <scope>NUCLEOTIDE SEQUENCE [LARGE SCALE GENOMIC DNA]</scope>
    <source>
        <strain evidence="2">ATCC 700544 / DSM 17151 / LMG 18924 / NCIMB 13744 / C4D1M</strain>
    </source>
</reference>
<name>B1G485_PARG4</name>
<dbReference type="Proteomes" id="UP000005045">
    <property type="component" value="Unassembled WGS sequence"/>
</dbReference>
<evidence type="ECO:0000313" key="2">
    <source>
        <dbReference type="Proteomes" id="UP000005045"/>
    </source>
</evidence>
<organism evidence="1 2">
    <name type="scientific">Paraburkholderia graminis (strain ATCC 700544 / DSM 17151 / LMG 18924 / NCIMB 13744 / C4D1M)</name>
    <dbReference type="NCBI Taxonomy" id="396598"/>
    <lineage>
        <taxon>Bacteria</taxon>
        <taxon>Pseudomonadati</taxon>
        <taxon>Pseudomonadota</taxon>
        <taxon>Betaproteobacteria</taxon>
        <taxon>Burkholderiales</taxon>
        <taxon>Burkholderiaceae</taxon>
        <taxon>Paraburkholderia</taxon>
    </lineage>
</organism>
<comment type="caution">
    <text evidence="1">The sequence shown here is derived from an EMBL/GenBank/DDBJ whole genome shotgun (WGS) entry which is preliminary data.</text>
</comment>
<dbReference type="AlphaFoldDB" id="B1G485"/>
<protein>
    <submittedName>
        <fullName evidence="1">Uncharacterized protein</fullName>
    </submittedName>
</protein>
<dbReference type="EMBL" id="ABLD01000013">
    <property type="protein sequence ID" value="EDT09098.1"/>
    <property type="molecule type" value="Genomic_DNA"/>
</dbReference>
<accession>B1G485</accession>
<sequence length="72" mass="7549">MTVDGTANASVVVAPDIRFIPAVSYGQIIASTRESRLMLTLKNAVSDSAPGGTECDASEPKNQLSQLALTIR</sequence>
<gene>
    <name evidence="1" type="ORF">BgramDRAFT_4150</name>
</gene>